<dbReference type="Gene3D" id="1.20.1560.10">
    <property type="entry name" value="ABC transporter type 1, transmembrane domain"/>
    <property type="match status" value="1"/>
</dbReference>
<evidence type="ECO:0000256" key="1">
    <source>
        <dbReference type="ARBA" id="ARBA00004651"/>
    </source>
</evidence>
<dbReference type="PROSITE" id="PS50893">
    <property type="entry name" value="ABC_TRANSPORTER_2"/>
    <property type="match status" value="1"/>
</dbReference>
<evidence type="ECO:0000259" key="8">
    <source>
        <dbReference type="PROSITE" id="PS50893"/>
    </source>
</evidence>
<feature type="transmembrane region" description="Helical" evidence="7">
    <location>
        <begin position="131"/>
        <end position="149"/>
    </location>
</feature>
<keyword evidence="6 7" id="KW-0472">Membrane</keyword>
<dbReference type="SMART" id="SM00382">
    <property type="entry name" value="AAA"/>
    <property type="match status" value="1"/>
</dbReference>
<dbReference type="InterPro" id="IPR039421">
    <property type="entry name" value="Type_1_exporter"/>
</dbReference>
<feature type="domain" description="ABC transporter" evidence="8">
    <location>
        <begin position="333"/>
        <end position="568"/>
    </location>
</feature>
<dbReference type="Pfam" id="PF00005">
    <property type="entry name" value="ABC_tran"/>
    <property type="match status" value="1"/>
</dbReference>
<dbReference type="GO" id="GO:0005524">
    <property type="term" value="F:ATP binding"/>
    <property type="evidence" value="ECO:0007669"/>
    <property type="project" value="UniProtKB-KW"/>
</dbReference>
<comment type="subcellular location">
    <subcellularLocation>
        <location evidence="1">Cell membrane</location>
        <topology evidence="1">Multi-pass membrane protein</topology>
    </subcellularLocation>
</comment>
<dbReference type="Gene3D" id="3.40.50.300">
    <property type="entry name" value="P-loop containing nucleotide triphosphate hydrolases"/>
    <property type="match status" value="1"/>
</dbReference>
<reference evidence="10 11" key="1">
    <citation type="submission" date="2021-12" db="EMBL/GenBank/DDBJ databases">
        <title>Discovery of the Pendulisporaceae a myxobacterial family with distinct sporulation behavior and unique specialized metabolism.</title>
        <authorList>
            <person name="Garcia R."/>
            <person name="Popoff A."/>
            <person name="Bader C.D."/>
            <person name="Loehr J."/>
            <person name="Walesch S."/>
            <person name="Walt C."/>
            <person name="Boldt J."/>
            <person name="Bunk B."/>
            <person name="Haeckl F.J.F.P.J."/>
            <person name="Gunesch A.P."/>
            <person name="Birkelbach J."/>
            <person name="Nuebel U."/>
            <person name="Pietschmann T."/>
            <person name="Bach T."/>
            <person name="Mueller R."/>
        </authorList>
    </citation>
    <scope>NUCLEOTIDE SEQUENCE [LARGE SCALE GENOMIC DNA]</scope>
    <source>
        <strain evidence="10 11">MSr11954</strain>
    </source>
</reference>
<dbReference type="SUPFAM" id="SSF52540">
    <property type="entry name" value="P-loop containing nucleoside triphosphate hydrolases"/>
    <property type="match status" value="1"/>
</dbReference>
<evidence type="ECO:0000259" key="9">
    <source>
        <dbReference type="PROSITE" id="PS50929"/>
    </source>
</evidence>
<feature type="transmembrane region" description="Helical" evidence="7">
    <location>
        <begin position="24"/>
        <end position="43"/>
    </location>
</feature>
<evidence type="ECO:0000256" key="2">
    <source>
        <dbReference type="ARBA" id="ARBA00022692"/>
    </source>
</evidence>
<dbReference type="PANTHER" id="PTHR24221:SF646">
    <property type="entry name" value="HAEMOLYSIN SECRETION ATP-BINDING PROTEIN"/>
    <property type="match status" value="1"/>
</dbReference>
<evidence type="ECO:0000256" key="7">
    <source>
        <dbReference type="SAM" id="Phobius"/>
    </source>
</evidence>
<gene>
    <name evidence="10" type="ORF">LZC94_22700</name>
</gene>
<dbReference type="Pfam" id="PF00664">
    <property type="entry name" value="ABC_membrane"/>
    <property type="match status" value="1"/>
</dbReference>
<dbReference type="InterPro" id="IPR017871">
    <property type="entry name" value="ABC_transporter-like_CS"/>
</dbReference>
<dbReference type="InterPro" id="IPR027417">
    <property type="entry name" value="P-loop_NTPase"/>
</dbReference>
<keyword evidence="5 7" id="KW-1133">Transmembrane helix</keyword>
<dbReference type="InterPro" id="IPR011527">
    <property type="entry name" value="ABC1_TM_dom"/>
</dbReference>
<feature type="transmembrane region" description="Helical" evidence="7">
    <location>
        <begin position="231"/>
        <end position="260"/>
    </location>
</feature>
<dbReference type="PANTHER" id="PTHR24221">
    <property type="entry name" value="ATP-BINDING CASSETTE SUB-FAMILY B"/>
    <property type="match status" value="1"/>
</dbReference>
<dbReference type="InterPro" id="IPR036640">
    <property type="entry name" value="ABC1_TM_sf"/>
</dbReference>
<keyword evidence="4 10" id="KW-0067">ATP-binding</keyword>
<evidence type="ECO:0000313" key="10">
    <source>
        <dbReference type="EMBL" id="WXB20021.1"/>
    </source>
</evidence>
<dbReference type="PROSITE" id="PS50929">
    <property type="entry name" value="ABC_TM1F"/>
    <property type="match status" value="1"/>
</dbReference>
<dbReference type="Proteomes" id="UP001370348">
    <property type="component" value="Chromosome"/>
</dbReference>
<evidence type="ECO:0000256" key="6">
    <source>
        <dbReference type="ARBA" id="ARBA00023136"/>
    </source>
</evidence>
<keyword evidence="3" id="KW-0547">Nucleotide-binding</keyword>
<organism evidence="10 11">
    <name type="scientific">Pendulispora albinea</name>
    <dbReference type="NCBI Taxonomy" id="2741071"/>
    <lineage>
        <taxon>Bacteria</taxon>
        <taxon>Pseudomonadati</taxon>
        <taxon>Myxococcota</taxon>
        <taxon>Myxococcia</taxon>
        <taxon>Myxococcales</taxon>
        <taxon>Sorangiineae</taxon>
        <taxon>Pendulisporaceae</taxon>
        <taxon>Pendulispora</taxon>
    </lineage>
</organism>
<feature type="transmembrane region" description="Helical" evidence="7">
    <location>
        <begin position="156"/>
        <end position="174"/>
    </location>
</feature>
<proteinExistence type="predicted"/>
<dbReference type="InterPro" id="IPR003593">
    <property type="entry name" value="AAA+_ATPase"/>
</dbReference>
<accession>A0ABZ2MC03</accession>
<sequence length="572" mass="60460">MNRAKTIVSLASDVRWHVLGSSGMRLLVVGSRISIGLLMARVLGGVLRGDGPSGGAALGLAVAIALQFALVWASHRVAQATAAVTKERLRAAAFAKLVELGPGKIVGERTGEIQTLMVESIEALEAYFSDYLPALVVAVVVPLAVVAGLGFVDPWLGGTLLAFVLGAALLPILFDRPLAAKSEAGWTVYLALGAEFLDAVQGMVTLKAFGASPRRRRELEDKSDRVATEGIRTLFVALGRAAIVTAMTLGGAAVTIWLAATRAAEGKLDPATLLGSLLVVREALRPFSDLARAVHASLSAHGAAEQLHAWFAQTPPVSEVEQPEPVPKGALDIAFEHVSFGYSQREGTVVHDVSFRASAGETVALVGASGAGKSTILALLLAFVAPRSGRILVGGANTRTMKLDDLRARIAVVSQDTYLFAGTVRENLTLSRPNATPAEVEKAARAADAHEFITKLPDGYDTVLGENALRLSGGQRQRLALARAFLKDAPILVLDEPTANLDARTEATILAALRELSRGKTTLVVAHRLSNVREADRILVLENGKVVEMGRHIDLVARRGTYARLIDAQEVA</sequence>
<name>A0ABZ2MC03_9BACT</name>
<dbReference type="EMBL" id="CP089984">
    <property type="protein sequence ID" value="WXB20021.1"/>
    <property type="molecule type" value="Genomic_DNA"/>
</dbReference>
<evidence type="ECO:0000256" key="3">
    <source>
        <dbReference type="ARBA" id="ARBA00022741"/>
    </source>
</evidence>
<evidence type="ECO:0000313" key="11">
    <source>
        <dbReference type="Proteomes" id="UP001370348"/>
    </source>
</evidence>
<evidence type="ECO:0000256" key="4">
    <source>
        <dbReference type="ARBA" id="ARBA00022840"/>
    </source>
</evidence>
<evidence type="ECO:0000256" key="5">
    <source>
        <dbReference type="ARBA" id="ARBA00022989"/>
    </source>
</evidence>
<feature type="transmembrane region" description="Helical" evidence="7">
    <location>
        <begin position="55"/>
        <end position="73"/>
    </location>
</feature>
<dbReference type="SUPFAM" id="SSF90123">
    <property type="entry name" value="ABC transporter transmembrane region"/>
    <property type="match status" value="1"/>
</dbReference>
<dbReference type="PROSITE" id="PS00211">
    <property type="entry name" value="ABC_TRANSPORTER_1"/>
    <property type="match status" value="1"/>
</dbReference>
<keyword evidence="2 7" id="KW-0812">Transmembrane</keyword>
<dbReference type="RefSeq" id="WP_394829621.1">
    <property type="nucleotide sequence ID" value="NZ_CP089984.1"/>
</dbReference>
<feature type="domain" description="ABC transmembrane type-1" evidence="9">
    <location>
        <begin position="26"/>
        <end position="299"/>
    </location>
</feature>
<dbReference type="InterPro" id="IPR003439">
    <property type="entry name" value="ABC_transporter-like_ATP-bd"/>
</dbReference>
<protein>
    <submittedName>
        <fullName evidence="10">ABC transporter ATP-binding protein/permease</fullName>
    </submittedName>
</protein>
<keyword evidence="11" id="KW-1185">Reference proteome</keyword>